<accession>X0UWQ2</accession>
<protein>
    <recommendedName>
        <fullName evidence="2">Transporter</fullName>
    </recommendedName>
</protein>
<dbReference type="Pfam" id="PF02321">
    <property type="entry name" value="OEP"/>
    <property type="match status" value="1"/>
</dbReference>
<dbReference type="InterPro" id="IPR010131">
    <property type="entry name" value="MdtP/NodT-like"/>
</dbReference>
<gene>
    <name evidence="1" type="ORF">S01H1_42882</name>
</gene>
<dbReference type="EMBL" id="BARS01027289">
    <property type="protein sequence ID" value="GAG10279.1"/>
    <property type="molecule type" value="Genomic_DNA"/>
</dbReference>
<dbReference type="AlphaFoldDB" id="X0UWQ2"/>
<feature type="non-terminal residue" evidence="1">
    <location>
        <position position="1"/>
    </location>
</feature>
<evidence type="ECO:0008006" key="2">
    <source>
        <dbReference type="Google" id="ProtNLM"/>
    </source>
</evidence>
<name>X0UWQ2_9ZZZZ</name>
<dbReference type="InterPro" id="IPR003423">
    <property type="entry name" value="OMP_efflux"/>
</dbReference>
<proteinExistence type="predicted"/>
<organism evidence="1">
    <name type="scientific">marine sediment metagenome</name>
    <dbReference type="NCBI Taxonomy" id="412755"/>
    <lineage>
        <taxon>unclassified sequences</taxon>
        <taxon>metagenomes</taxon>
        <taxon>ecological metagenomes</taxon>
    </lineage>
</organism>
<evidence type="ECO:0000313" key="1">
    <source>
        <dbReference type="EMBL" id="GAG10279.1"/>
    </source>
</evidence>
<dbReference type="Gene3D" id="1.20.1600.10">
    <property type="entry name" value="Outer membrane efflux proteins (OEP)"/>
    <property type="match status" value="1"/>
</dbReference>
<dbReference type="SUPFAM" id="SSF56954">
    <property type="entry name" value="Outer membrane efflux proteins (OEP)"/>
    <property type="match status" value="1"/>
</dbReference>
<comment type="caution">
    <text evidence="1">The sequence shown here is derived from an EMBL/GenBank/DDBJ whole genome shotgun (WGS) entry which is preliminary data.</text>
</comment>
<dbReference type="GO" id="GO:0015562">
    <property type="term" value="F:efflux transmembrane transporter activity"/>
    <property type="evidence" value="ECO:0007669"/>
    <property type="project" value="InterPro"/>
</dbReference>
<reference evidence="1" key="1">
    <citation type="journal article" date="2014" name="Front. Microbiol.">
        <title>High frequency of phylogenetically diverse reductive dehalogenase-homologous genes in deep subseafloor sedimentary metagenomes.</title>
        <authorList>
            <person name="Kawai M."/>
            <person name="Futagami T."/>
            <person name="Toyoda A."/>
            <person name="Takaki Y."/>
            <person name="Nishi S."/>
            <person name="Hori S."/>
            <person name="Arai W."/>
            <person name="Tsubouchi T."/>
            <person name="Morono Y."/>
            <person name="Uchiyama I."/>
            <person name="Ito T."/>
            <person name="Fujiyama A."/>
            <person name="Inagaki F."/>
            <person name="Takami H."/>
        </authorList>
    </citation>
    <scope>NUCLEOTIDE SEQUENCE</scope>
    <source>
        <strain evidence="1">Expedition CK06-06</strain>
    </source>
</reference>
<sequence>QWQQQLGILQQQLSVLLGRYPETRPARTQPADYYRRPDPVPAGLPSTLLLRRPDIRAAETRLVALNQRIGSAKAARFPQITLTGSYGWNADGKDRLFKSDSVIWNFSRGIVQPLMDADRLKARQRGVEAQYQQAVSDYANAILDAFAEVEGALLTRKKQLERREREIVFLEEARATQRVAQNRYIKGLIEYLDVLDAQQTRFTAEDNLALVDLNILTNRVNLHRALGGSWAVPEPIVLDRDGYFFDFKTRDTTYE</sequence>
<dbReference type="PANTHER" id="PTHR30203">
    <property type="entry name" value="OUTER MEMBRANE CATION EFFLUX PROTEIN"/>
    <property type="match status" value="1"/>
</dbReference>